<gene>
    <name evidence="12" type="ORF">HaLaN_15196</name>
</gene>
<feature type="non-terminal residue" evidence="12">
    <location>
        <position position="1"/>
    </location>
</feature>
<reference evidence="12 13" key="1">
    <citation type="submission" date="2020-02" db="EMBL/GenBank/DDBJ databases">
        <title>Draft genome sequence of Haematococcus lacustris strain NIES-144.</title>
        <authorList>
            <person name="Morimoto D."/>
            <person name="Nakagawa S."/>
            <person name="Yoshida T."/>
            <person name="Sawayama S."/>
        </authorList>
    </citation>
    <scope>NUCLEOTIDE SEQUENCE [LARGE SCALE GENOMIC DNA]</scope>
    <source>
        <strain evidence="12 13">NIES-144</strain>
    </source>
</reference>
<dbReference type="InterPro" id="IPR001599">
    <property type="entry name" value="Macroglobln_a2"/>
</dbReference>
<keyword evidence="8" id="KW-0862">Zinc</keyword>
<evidence type="ECO:0000256" key="4">
    <source>
        <dbReference type="ARBA" id="ARBA00022670"/>
    </source>
</evidence>
<dbReference type="GO" id="GO:0046872">
    <property type="term" value="F:metal ion binding"/>
    <property type="evidence" value="ECO:0007669"/>
    <property type="project" value="UniProtKB-KW"/>
</dbReference>
<keyword evidence="5" id="KW-0479">Metal-binding</keyword>
<evidence type="ECO:0000256" key="8">
    <source>
        <dbReference type="ARBA" id="ARBA00022833"/>
    </source>
</evidence>
<dbReference type="InterPro" id="IPR011625">
    <property type="entry name" value="A2M_N_BRD"/>
</dbReference>
<evidence type="ECO:0000259" key="10">
    <source>
        <dbReference type="SMART" id="SM01359"/>
    </source>
</evidence>
<keyword evidence="9" id="KW-0482">Metalloprotease</keyword>
<feature type="domain" description="Alpha-2-macroglobulin" evidence="11">
    <location>
        <begin position="506"/>
        <end position="599"/>
    </location>
</feature>
<evidence type="ECO:0000256" key="9">
    <source>
        <dbReference type="ARBA" id="ARBA00023049"/>
    </source>
</evidence>
<dbReference type="PANTHER" id="PTHR13062:SF12">
    <property type="entry name" value="ALPHA-2-MACROGLOBULIN DOMAIN-CONTAINING PROTEIN"/>
    <property type="match status" value="1"/>
</dbReference>
<dbReference type="EMBL" id="BLLF01001295">
    <property type="protein sequence ID" value="GFH18397.1"/>
    <property type="molecule type" value="Genomic_DNA"/>
</dbReference>
<sequence length="1115" mass="114740">MMGIAPQTTNGGGGVAAPSFDFSSLLTVKSVEFTIADPRPPTADLVVKAPSWALPNASVVVTLTATSYLGTSVASAPITLDWSAGSAKGIVNTTTDSTGSATATIDLGKVPADSAPSSGEQLSVRAQWVGPTREVIARTATVSLQTSRRRLEVTRNLDTNTPGVAWGVKTTVTDTESGSELKGVPVLVSLQVKDAGTANCSTSAACNTSSGSPAEACQLMLPCTGKFELQACTTDEQQGGGVPACANVTLGHTWEYWTTHPLLAHDTPTLTANASSYAPGAVAGLSFQNPWPNASALMVWGNDLSSLSKQLSQVPSGLVTLALPLGPELSVDLTVQENRDLEVKLTIGQAGNSSTTGQTQTIVAPGAQTNISVAVSRQGQSLADAEVTLVAVDKAVLDLLPLPLAGLVPDLIVKLLPYLSEVNMGDAMVSPSALDEVLKSVRRRLALDPWISPDLAITPSKGLPSWQRGSGMASVDMNDTAFFQRLFTAITYGLGGPRLASSFQTTPLFTTLRTTADGQGIATFTAPANLGTFVVRAYAVSKGGQALGSAEGQLVVRRSVSITASLPRAVRINDTFQAGVLVTAPGYAGPGPLPVTVSVQVIPAASSDAVAQGPLQLLSQSATANVTLTPEATQQEVTVPVLAQQGAVILATSFALRPSNSSQGPSWQEGLVLPQAVPGSGALGLVAGVGYLPALQTAFQGILSQITARDPSDPSASLALVLALLPTTLATYSQNLTAEQAGNVTAAVTSLQQLTHSAYGLLPSLPGKWGWTPTWVDIQLNSWAAWLISGASQALDQAAVADPLLAGLVPGLNSLSRSTAARWKEAAVQQLLKDATELRKPPRNTLPPQNYSDWTTLAWVRADLSLPNLLAAVEPHDSASSAKLLTATALLATGNTSYSSFIASVADGLLSSIRVQAQTAYVAASKGAKRAAGLDIQALALGLLTALARPSEAVLLPKLALYVAQQGNTRLDLSAAYWPISPSTQAVGLSIRSLAAYDVTAGSASPDLQLEVAAGNTSLLQASFRSNSSTTASSTTPWSALASPPGPLSFQVQGRGEASLAASLNFVPALLLPYPTYRGLWLEAVVQATDPQTGQAVGPALAGAPLGALLMVTLQ</sequence>
<keyword evidence="7" id="KW-0378">Hydrolase</keyword>
<evidence type="ECO:0000256" key="1">
    <source>
        <dbReference type="ARBA" id="ARBA00001947"/>
    </source>
</evidence>
<organism evidence="12 13">
    <name type="scientific">Haematococcus lacustris</name>
    <name type="common">Green alga</name>
    <name type="synonym">Haematococcus pluvialis</name>
    <dbReference type="NCBI Taxonomy" id="44745"/>
    <lineage>
        <taxon>Eukaryota</taxon>
        <taxon>Viridiplantae</taxon>
        <taxon>Chlorophyta</taxon>
        <taxon>core chlorophytes</taxon>
        <taxon>Chlorophyceae</taxon>
        <taxon>CS clade</taxon>
        <taxon>Chlamydomonadales</taxon>
        <taxon>Haematococcaceae</taxon>
        <taxon>Haematococcus</taxon>
    </lineage>
</organism>
<feature type="non-terminal residue" evidence="12">
    <location>
        <position position="1115"/>
    </location>
</feature>
<name>A0A699Z6X6_HAELA</name>
<keyword evidence="4" id="KW-0645">Protease</keyword>
<comment type="subcellular location">
    <subcellularLocation>
        <location evidence="2">Secreted</location>
    </subcellularLocation>
</comment>
<dbReference type="AlphaFoldDB" id="A0A699Z6X6"/>
<proteinExistence type="predicted"/>
<comment type="caution">
    <text evidence="12">The sequence shown here is derived from an EMBL/GenBank/DDBJ whole genome shotgun (WGS) entry which is preliminary data.</text>
</comment>
<evidence type="ECO:0000256" key="2">
    <source>
        <dbReference type="ARBA" id="ARBA00004613"/>
    </source>
</evidence>
<dbReference type="GO" id="GO:0006508">
    <property type="term" value="P:proteolysis"/>
    <property type="evidence" value="ECO:0007669"/>
    <property type="project" value="UniProtKB-KW"/>
</dbReference>
<dbReference type="Pfam" id="PF00207">
    <property type="entry name" value="A2M"/>
    <property type="match status" value="1"/>
</dbReference>
<protein>
    <submittedName>
        <fullName evidence="12">A2M domain-containing protein</fullName>
    </submittedName>
</protein>
<evidence type="ECO:0000313" key="13">
    <source>
        <dbReference type="Proteomes" id="UP000485058"/>
    </source>
</evidence>
<dbReference type="GO" id="GO:0004866">
    <property type="term" value="F:endopeptidase inhibitor activity"/>
    <property type="evidence" value="ECO:0007669"/>
    <property type="project" value="InterPro"/>
</dbReference>
<evidence type="ECO:0000256" key="5">
    <source>
        <dbReference type="ARBA" id="ARBA00022723"/>
    </source>
</evidence>
<dbReference type="GO" id="GO:0005576">
    <property type="term" value="C:extracellular region"/>
    <property type="evidence" value="ECO:0007669"/>
    <property type="project" value="UniProtKB-SubCell"/>
</dbReference>
<keyword evidence="13" id="KW-1185">Reference proteome</keyword>
<evidence type="ECO:0000256" key="6">
    <source>
        <dbReference type="ARBA" id="ARBA00022729"/>
    </source>
</evidence>
<evidence type="ECO:0000256" key="3">
    <source>
        <dbReference type="ARBA" id="ARBA00022525"/>
    </source>
</evidence>
<dbReference type="SMART" id="SM01359">
    <property type="entry name" value="A2M_N_2"/>
    <property type="match status" value="1"/>
</dbReference>
<feature type="domain" description="Alpha-2-macroglobulin bait region" evidence="10">
    <location>
        <begin position="269"/>
        <end position="399"/>
    </location>
</feature>
<accession>A0A699Z6X6</accession>
<dbReference type="Proteomes" id="UP000485058">
    <property type="component" value="Unassembled WGS sequence"/>
</dbReference>
<evidence type="ECO:0000259" key="11">
    <source>
        <dbReference type="SMART" id="SM01360"/>
    </source>
</evidence>
<comment type="cofactor">
    <cofactor evidence="1">
        <name>Zn(2+)</name>
        <dbReference type="ChEBI" id="CHEBI:29105"/>
    </cofactor>
</comment>
<keyword evidence="6" id="KW-0732">Signal</keyword>
<dbReference type="SMART" id="SM01360">
    <property type="entry name" value="A2M"/>
    <property type="match status" value="1"/>
</dbReference>
<evidence type="ECO:0000313" key="12">
    <source>
        <dbReference type="EMBL" id="GFH18397.1"/>
    </source>
</evidence>
<dbReference type="GO" id="GO:0008237">
    <property type="term" value="F:metallopeptidase activity"/>
    <property type="evidence" value="ECO:0007669"/>
    <property type="project" value="UniProtKB-KW"/>
</dbReference>
<keyword evidence="3" id="KW-0964">Secreted</keyword>
<evidence type="ECO:0000256" key="7">
    <source>
        <dbReference type="ARBA" id="ARBA00022801"/>
    </source>
</evidence>
<dbReference type="PANTHER" id="PTHR13062">
    <property type="entry name" value="COLLAGENASE"/>
    <property type="match status" value="1"/>
</dbReference>